<keyword evidence="7" id="KW-1185">Reference proteome</keyword>
<reference evidence="6 7" key="1">
    <citation type="submission" date="2018-06" db="EMBL/GenBank/DDBJ databases">
        <title>Genomic Encyclopedia of Archaeal and Bacterial Type Strains, Phase II (KMG-II): from individual species to whole genera.</title>
        <authorList>
            <person name="Goeker M."/>
        </authorList>
    </citation>
    <scope>NUCLEOTIDE SEQUENCE [LARGE SCALE GENOMIC DNA]</scope>
    <source>
        <strain evidence="6 7">DSM 6779</strain>
    </source>
</reference>
<protein>
    <recommendedName>
        <fullName evidence="5">3-deoxy-manno-octulosonate cytidylyltransferase</fullName>
        <ecNumber evidence="5">2.7.7.38</ecNumber>
    </recommendedName>
    <alternativeName>
        <fullName evidence="5">CMP-2-keto-3-deoxyoctulosonic acid synthase</fullName>
        <shortName evidence="5">CKS</shortName>
        <shortName evidence="5">CMP-KDO synthase</shortName>
    </alternativeName>
</protein>
<dbReference type="NCBIfam" id="NF003950">
    <property type="entry name" value="PRK05450.1-3"/>
    <property type="match status" value="1"/>
</dbReference>
<dbReference type="OrthoDB" id="9815559at2"/>
<dbReference type="GO" id="GO:0009103">
    <property type="term" value="P:lipopolysaccharide biosynthetic process"/>
    <property type="evidence" value="ECO:0007669"/>
    <property type="project" value="UniProtKB-UniRule"/>
</dbReference>
<evidence type="ECO:0000256" key="1">
    <source>
        <dbReference type="ARBA" id="ARBA00004370"/>
    </source>
</evidence>
<keyword evidence="3 5" id="KW-0548">Nucleotidyltransferase</keyword>
<dbReference type="CDD" id="cd02517">
    <property type="entry name" value="CMP-KDO-Synthetase"/>
    <property type="match status" value="1"/>
</dbReference>
<dbReference type="Pfam" id="PF02348">
    <property type="entry name" value="CTP_transf_3"/>
    <property type="match status" value="1"/>
</dbReference>
<dbReference type="NCBIfam" id="TIGR00466">
    <property type="entry name" value="kdsB"/>
    <property type="match status" value="1"/>
</dbReference>
<proteinExistence type="inferred from homology"/>
<dbReference type="GO" id="GO:0008690">
    <property type="term" value="F:3-deoxy-manno-octulosonate cytidylyltransferase activity"/>
    <property type="evidence" value="ECO:0007669"/>
    <property type="project" value="UniProtKB-UniRule"/>
</dbReference>
<dbReference type="Gene3D" id="3.90.550.10">
    <property type="entry name" value="Spore Coat Polysaccharide Biosynthesis Protein SpsA, Chain A"/>
    <property type="match status" value="1"/>
</dbReference>
<evidence type="ECO:0000256" key="3">
    <source>
        <dbReference type="ARBA" id="ARBA00022695"/>
    </source>
</evidence>
<dbReference type="UniPathway" id="UPA00358">
    <property type="reaction ID" value="UER00476"/>
</dbReference>
<dbReference type="SUPFAM" id="SSF53448">
    <property type="entry name" value="Nucleotide-diphospho-sugar transferases"/>
    <property type="match status" value="1"/>
</dbReference>
<dbReference type="EC" id="2.7.7.38" evidence="5"/>
<comment type="similarity">
    <text evidence="5">Belongs to the KdsB family.</text>
</comment>
<sequence length="252" mass="28852">MPKTPFIGIIPARYASTRFPGKPLADIGGKTMIQRVYEQAAKALPTVTVATDDDRIYDEVIRFGGNVVMTSPHHQSGTDRCAEALEKAQKTMKQSFEVVINIQGDEPFIAPEQIDLLCECFKDEKTDIATLIKPITQNEMIFDPNKPKVVVNNDQQAIYFSRSPIPYLRGIEHNQWHKVHTFYQHIGLYAYRTRVLKEITHLPQSRLELAESLEQLRWIENNYTIAVRETHHESIGIDSPQDLEHLKQMGLI</sequence>
<dbReference type="Proteomes" id="UP000249239">
    <property type="component" value="Unassembled WGS sequence"/>
</dbReference>
<comment type="catalytic activity">
    <reaction evidence="5">
        <text>3-deoxy-alpha-D-manno-oct-2-ulosonate + CTP = CMP-3-deoxy-beta-D-manno-octulosonate + diphosphate</text>
        <dbReference type="Rhea" id="RHEA:23448"/>
        <dbReference type="ChEBI" id="CHEBI:33019"/>
        <dbReference type="ChEBI" id="CHEBI:37563"/>
        <dbReference type="ChEBI" id="CHEBI:85986"/>
        <dbReference type="ChEBI" id="CHEBI:85987"/>
        <dbReference type="EC" id="2.7.7.38"/>
    </reaction>
</comment>
<comment type="caution">
    <text evidence="6">The sequence shown here is derived from an EMBL/GenBank/DDBJ whole genome shotgun (WGS) entry which is preliminary data.</text>
</comment>
<evidence type="ECO:0000313" key="6">
    <source>
        <dbReference type="EMBL" id="PZX20631.1"/>
    </source>
</evidence>
<dbReference type="InterPro" id="IPR003329">
    <property type="entry name" value="Cytidylyl_trans"/>
</dbReference>
<dbReference type="PANTHER" id="PTHR42866:SF2">
    <property type="entry name" value="3-DEOXY-MANNO-OCTULOSONATE CYTIDYLYLTRANSFERASE, MITOCHONDRIAL"/>
    <property type="match status" value="1"/>
</dbReference>
<accession>A0A2W7NJJ3</accession>
<dbReference type="GO" id="GO:0005829">
    <property type="term" value="C:cytosol"/>
    <property type="evidence" value="ECO:0007669"/>
    <property type="project" value="TreeGrafter"/>
</dbReference>
<dbReference type="NCBIfam" id="NF009905">
    <property type="entry name" value="PRK13368.1"/>
    <property type="match status" value="1"/>
</dbReference>
<dbReference type="FunFam" id="3.90.550.10:FF:000011">
    <property type="entry name" value="3-deoxy-manno-octulosonate cytidylyltransferase"/>
    <property type="match status" value="1"/>
</dbReference>
<evidence type="ECO:0000256" key="5">
    <source>
        <dbReference type="HAMAP-Rule" id="MF_00057"/>
    </source>
</evidence>
<dbReference type="InterPro" id="IPR004528">
    <property type="entry name" value="KdsB"/>
</dbReference>
<dbReference type="AlphaFoldDB" id="A0A2W7NJJ3"/>
<comment type="subcellular location">
    <subcellularLocation>
        <location evidence="5">Cytoplasm</location>
    </subcellularLocation>
    <subcellularLocation>
        <location evidence="1">Membrane</location>
    </subcellularLocation>
</comment>
<dbReference type="HAMAP" id="MF_00057">
    <property type="entry name" value="KdsB"/>
    <property type="match status" value="1"/>
</dbReference>
<keyword evidence="2 5" id="KW-0808">Transferase</keyword>
<organism evidence="6 7">
    <name type="scientific">Breznakibacter xylanolyticus</name>
    <dbReference type="NCBI Taxonomy" id="990"/>
    <lineage>
        <taxon>Bacteria</taxon>
        <taxon>Pseudomonadati</taxon>
        <taxon>Bacteroidota</taxon>
        <taxon>Bacteroidia</taxon>
        <taxon>Marinilabiliales</taxon>
        <taxon>Marinilabiliaceae</taxon>
        <taxon>Breznakibacter</taxon>
    </lineage>
</organism>
<evidence type="ECO:0000256" key="2">
    <source>
        <dbReference type="ARBA" id="ARBA00022679"/>
    </source>
</evidence>
<comment type="pathway">
    <text evidence="5">Nucleotide-sugar biosynthesis; CMP-3-deoxy-D-manno-octulosonate biosynthesis; CMP-3-deoxy-D-manno-octulosonate from 3-deoxy-D-manno-octulosonate and CTP: step 1/1.</text>
</comment>
<comment type="function">
    <text evidence="5">Activates KDO (a required 8-carbon sugar) for incorporation into bacterial lipopolysaccharide in Gram-negative bacteria.</text>
</comment>
<evidence type="ECO:0000256" key="4">
    <source>
        <dbReference type="ARBA" id="ARBA00022985"/>
    </source>
</evidence>
<dbReference type="NCBIfam" id="NF003952">
    <property type="entry name" value="PRK05450.1-5"/>
    <property type="match status" value="1"/>
</dbReference>
<name>A0A2W7NJJ3_9BACT</name>
<evidence type="ECO:0000313" key="7">
    <source>
        <dbReference type="Proteomes" id="UP000249239"/>
    </source>
</evidence>
<dbReference type="GO" id="GO:0033468">
    <property type="term" value="P:CMP-keto-3-deoxy-D-manno-octulosonic acid biosynthetic process"/>
    <property type="evidence" value="ECO:0007669"/>
    <property type="project" value="UniProtKB-UniRule"/>
</dbReference>
<dbReference type="EMBL" id="QKZK01000001">
    <property type="protein sequence ID" value="PZX20631.1"/>
    <property type="molecule type" value="Genomic_DNA"/>
</dbReference>
<gene>
    <name evidence="5" type="primary">kdsB</name>
    <name evidence="6" type="ORF">LX69_00052</name>
</gene>
<dbReference type="InterPro" id="IPR029044">
    <property type="entry name" value="Nucleotide-diphossugar_trans"/>
</dbReference>
<dbReference type="GO" id="GO:0016020">
    <property type="term" value="C:membrane"/>
    <property type="evidence" value="ECO:0007669"/>
    <property type="project" value="UniProtKB-SubCell"/>
</dbReference>
<dbReference type="RefSeq" id="WP_111443803.1">
    <property type="nucleotide sequence ID" value="NZ_QKZK01000001.1"/>
</dbReference>
<dbReference type="PANTHER" id="PTHR42866">
    <property type="entry name" value="3-DEOXY-MANNO-OCTULOSONATE CYTIDYLYLTRANSFERASE"/>
    <property type="match status" value="1"/>
</dbReference>
<keyword evidence="5" id="KW-0963">Cytoplasm</keyword>
<keyword evidence="4 5" id="KW-0448">Lipopolysaccharide biosynthesis</keyword>